<evidence type="ECO:0000256" key="1">
    <source>
        <dbReference type="SAM" id="Phobius"/>
    </source>
</evidence>
<name>A0AB34VEE5_9GAMM</name>
<comment type="caution">
    <text evidence="2">The sequence shown here is derived from an EMBL/GenBank/DDBJ whole genome shotgun (WGS) entry which is preliminary data.</text>
</comment>
<gene>
    <name evidence="2" type="ORF">RSA13_11015</name>
</gene>
<feature type="transmembrane region" description="Helical" evidence="1">
    <location>
        <begin position="36"/>
        <end position="55"/>
    </location>
</feature>
<keyword evidence="1" id="KW-1133">Transmembrane helix</keyword>
<protein>
    <submittedName>
        <fullName evidence="2">Uncharacterized protein</fullName>
    </submittedName>
</protein>
<keyword evidence="1" id="KW-0472">Membrane</keyword>
<proteinExistence type="predicted"/>
<sequence>MIIVSWLIIKGFTFFIGTSLDKNIVMTRASMPVVKFVLNIYTCMLYFFGVLIHSISEDDALQFRKVASIGEQRLLSSPVNLYC</sequence>
<evidence type="ECO:0000313" key="3">
    <source>
        <dbReference type="Proteomes" id="UP000072520"/>
    </source>
</evidence>
<evidence type="ECO:0000313" key="2">
    <source>
        <dbReference type="EMBL" id="KTS97623.1"/>
    </source>
</evidence>
<dbReference type="AlphaFoldDB" id="A0AB34VEE5"/>
<dbReference type="EMBL" id="LDSI01000014">
    <property type="protein sequence ID" value="KTS97623.1"/>
    <property type="molecule type" value="Genomic_DNA"/>
</dbReference>
<keyword evidence="1" id="KW-0812">Transmembrane</keyword>
<organism evidence="2 3">
    <name type="scientific">Pantoea stewartii</name>
    <dbReference type="NCBI Taxonomy" id="66269"/>
    <lineage>
        <taxon>Bacteria</taxon>
        <taxon>Pseudomonadati</taxon>
        <taxon>Pseudomonadota</taxon>
        <taxon>Gammaproteobacteria</taxon>
        <taxon>Enterobacterales</taxon>
        <taxon>Erwiniaceae</taxon>
        <taxon>Pantoea</taxon>
    </lineage>
</organism>
<accession>A0AB34VEE5</accession>
<dbReference type="Proteomes" id="UP000072520">
    <property type="component" value="Unassembled WGS sequence"/>
</dbReference>
<reference evidence="2 3" key="1">
    <citation type="journal article" date="2016" name="Front. Microbiol.">
        <title>Genomic Resource of Rice Seed Associated Bacteria.</title>
        <authorList>
            <person name="Midha S."/>
            <person name="Bansal K."/>
            <person name="Sharma S."/>
            <person name="Kumar N."/>
            <person name="Patil P.P."/>
            <person name="Chaudhry V."/>
            <person name="Patil P.B."/>
        </authorList>
    </citation>
    <scope>NUCLEOTIDE SEQUENCE [LARGE SCALE GENOMIC DNA]</scope>
    <source>
        <strain evidence="2 3">RSA13</strain>
    </source>
</reference>